<proteinExistence type="predicted"/>
<feature type="chain" id="PRO_5044329969" evidence="1">
    <location>
        <begin position="23"/>
        <end position="180"/>
    </location>
</feature>
<dbReference type="RefSeq" id="WP_304995110.1">
    <property type="nucleotide sequence ID" value="NZ_CP101717.1"/>
</dbReference>
<evidence type="ECO:0000256" key="1">
    <source>
        <dbReference type="SAM" id="SignalP"/>
    </source>
</evidence>
<sequence>MVKKAFPLSVAIASSLLVVAEAATFCNGGNENVAVQSTTPSVDFQLNDNGTAIHVPEGLMWMRCSLGQTWDRVESQCKGTATTINWNDAVARAENTTFAGYSDWRLPDKSELATIVELRCWSPVINVHVFPNTPSAWYWSSTPYPFSRTDAWGVYFGLGSLGGASGDGYLPRVRLVRDAR</sequence>
<protein>
    <submittedName>
        <fullName evidence="3">DUF1566 domain-containing protein</fullName>
    </submittedName>
</protein>
<gene>
    <name evidence="3" type="ORF">NFC81_14105</name>
</gene>
<evidence type="ECO:0000259" key="2">
    <source>
        <dbReference type="Pfam" id="PF07603"/>
    </source>
</evidence>
<dbReference type="Pfam" id="PF07603">
    <property type="entry name" value="Lcl_C"/>
    <property type="match status" value="1"/>
</dbReference>
<dbReference type="EMBL" id="CP101717">
    <property type="protein sequence ID" value="WLD57827.1"/>
    <property type="molecule type" value="Genomic_DNA"/>
</dbReference>
<organism evidence="3">
    <name type="scientific">Salinispirillum sp. LH 10-3-1</name>
    <dbReference type="NCBI Taxonomy" id="2952525"/>
    <lineage>
        <taxon>Bacteria</taxon>
        <taxon>Pseudomonadati</taxon>
        <taxon>Pseudomonadota</taxon>
        <taxon>Gammaproteobacteria</taxon>
        <taxon>Oceanospirillales</taxon>
        <taxon>Saccharospirillaceae</taxon>
        <taxon>Salinispirillum</taxon>
    </lineage>
</organism>
<dbReference type="InterPro" id="IPR011460">
    <property type="entry name" value="Lcl_C"/>
</dbReference>
<accession>A0AB38YET2</accession>
<name>A0AB38YET2_9GAMM</name>
<dbReference type="PANTHER" id="PTHR35812:SF1">
    <property type="entry name" value="LIPOPROTEIN"/>
    <property type="match status" value="1"/>
</dbReference>
<dbReference type="PANTHER" id="PTHR35812">
    <property type="entry name" value="LIPOPROTEIN"/>
    <property type="match status" value="1"/>
</dbReference>
<evidence type="ECO:0000313" key="3">
    <source>
        <dbReference type="EMBL" id="WLD57827.1"/>
    </source>
</evidence>
<dbReference type="AlphaFoldDB" id="A0AB38YET2"/>
<feature type="domain" description="Lcl C-terminal" evidence="2">
    <location>
        <begin position="51"/>
        <end position="177"/>
    </location>
</feature>
<feature type="signal peptide" evidence="1">
    <location>
        <begin position="1"/>
        <end position="22"/>
    </location>
</feature>
<reference evidence="3" key="1">
    <citation type="submission" date="2022-07" db="EMBL/GenBank/DDBJ databases">
        <title>Complete genome sequence of Salinispirillum sp. LH10-3-1 capable of multiple carbohydrate inversion isolated from a soda lake.</title>
        <authorList>
            <person name="Liu J."/>
            <person name="Zhai Y."/>
            <person name="Zhang H."/>
            <person name="Yang H."/>
            <person name="Qu J."/>
            <person name="Li J."/>
        </authorList>
    </citation>
    <scope>NUCLEOTIDE SEQUENCE</scope>
    <source>
        <strain evidence="3">LH 10-3-1</strain>
    </source>
</reference>
<keyword evidence="1" id="KW-0732">Signal</keyword>